<evidence type="ECO:0000256" key="1">
    <source>
        <dbReference type="SAM" id="MobiDB-lite"/>
    </source>
</evidence>
<dbReference type="EMBL" id="KK914197">
    <property type="protein sequence ID" value="KDP47081.1"/>
    <property type="molecule type" value="Genomic_DNA"/>
</dbReference>
<evidence type="ECO:0000313" key="2">
    <source>
        <dbReference type="EMBL" id="KDP47081.1"/>
    </source>
</evidence>
<feature type="compositionally biased region" description="Polar residues" evidence="1">
    <location>
        <begin position="33"/>
        <end position="44"/>
    </location>
</feature>
<reference evidence="2 3" key="1">
    <citation type="journal article" date="2014" name="PLoS ONE">
        <title>Global Analysis of Gene Expression Profiles in Physic Nut (Jatropha curcas L.) Seedlings Exposed to Salt Stress.</title>
        <authorList>
            <person name="Zhang L."/>
            <person name="Zhang C."/>
            <person name="Wu P."/>
            <person name="Chen Y."/>
            <person name="Li M."/>
            <person name="Jiang H."/>
            <person name="Wu G."/>
        </authorList>
    </citation>
    <scope>NUCLEOTIDE SEQUENCE [LARGE SCALE GENOMIC DNA]</scope>
    <source>
        <strain evidence="3">cv. GZQX0401</strain>
        <tissue evidence="2">Young leaves</tissue>
    </source>
</reference>
<proteinExistence type="predicted"/>
<dbReference type="AlphaFoldDB" id="A0A067LF27"/>
<protein>
    <recommendedName>
        <fullName evidence="4">Retrotransposon gag domain-containing protein</fullName>
    </recommendedName>
</protein>
<evidence type="ECO:0000313" key="3">
    <source>
        <dbReference type="Proteomes" id="UP000027138"/>
    </source>
</evidence>
<gene>
    <name evidence="2" type="ORF">JCGZ_03889</name>
</gene>
<feature type="region of interest" description="Disordered" evidence="1">
    <location>
        <begin position="31"/>
        <end position="65"/>
    </location>
</feature>
<accession>A0A067LF27</accession>
<organism evidence="2 3">
    <name type="scientific">Jatropha curcas</name>
    <name type="common">Barbados nut</name>
    <dbReference type="NCBI Taxonomy" id="180498"/>
    <lineage>
        <taxon>Eukaryota</taxon>
        <taxon>Viridiplantae</taxon>
        <taxon>Streptophyta</taxon>
        <taxon>Embryophyta</taxon>
        <taxon>Tracheophyta</taxon>
        <taxon>Spermatophyta</taxon>
        <taxon>Magnoliopsida</taxon>
        <taxon>eudicotyledons</taxon>
        <taxon>Gunneridae</taxon>
        <taxon>Pentapetalae</taxon>
        <taxon>rosids</taxon>
        <taxon>fabids</taxon>
        <taxon>Malpighiales</taxon>
        <taxon>Euphorbiaceae</taxon>
        <taxon>Crotonoideae</taxon>
        <taxon>Jatropheae</taxon>
        <taxon>Jatropha</taxon>
    </lineage>
</organism>
<name>A0A067LF27_JATCU</name>
<sequence length="175" mass="19909">MADGNVNDTGFSSAQLRAITEIIAAAFARERAQNQVPRASSNQPIVEEREIPEPTSGNQASTGNAAPVENDLIMQLAELKDKVEKMSVAKEKDPVTNFHVTEYVLKPTSSTSLKTFKHTIFEGDNDPRSHVYEFIRVAQMNRYNEEDVLRAFPQTLHKSYRRWIKDFQAYHIRRG</sequence>
<evidence type="ECO:0008006" key="4">
    <source>
        <dbReference type="Google" id="ProtNLM"/>
    </source>
</evidence>
<keyword evidence="3" id="KW-1185">Reference proteome</keyword>
<feature type="compositionally biased region" description="Polar residues" evidence="1">
    <location>
        <begin position="55"/>
        <end position="64"/>
    </location>
</feature>
<dbReference type="Proteomes" id="UP000027138">
    <property type="component" value="Unassembled WGS sequence"/>
</dbReference>